<dbReference type="EMBL" id="HBHJ01011064">
    <property type="protein sequence ID" value="CAD9678591.1"/>
    <property type="molecule type" value="Transcribed_RNA"/>
</dbReference>
<dbReference type="PANTHER" id="PTHR13218">
    <property type="entry name" value="TRANSCRIPTION INITIATION FACTOR TFIID SUBUNIT 11-RELATED"/>
    <property type="match status" value="1"/>
</dbReference>
<evidence type="ECO:0000313" key="8">
    <source>
        <dbReference type="EMBL" id="CAD9678591.1"/>
    </source>
</evidence>
<dbReference type="InterPro" id="IPR045127">
    <property type="entry name" value="TAF11-like"/>
</dbReference>
<dbReference type="AlphaFoldDB" id="A0A7S2RRH9"/>
<dbReference type="PANTHER" id="PTHR13218:SF8">
    <property type="entry name" value="TRANSCRIPTION INITIATION FACTOR TFIID SUBUNIT 11"/>
    <property type="match status" value="1"/>
</dbReference>
<dbReference type="Gene3D" id="1.10.20.10">
    <property type="entry name" value="Histone, subunit A"/>
    <property type="match status" value="2"/>
</dbReference>
<dbReference type="GO" id="GO:0005669">
    <property type="term" value="C:transcription factor TFIID complex"/>
    <property type="evidence" value="ECO:0007669"/>
    <property type="project" value="InterPro"/>
</dbReference>
<evidence type="ECO:0000256" key="4">
    <source>
        <dbReference type="ARBA" id="ARBA00023163"/>
    </source>
</evidence>
<feature type="domain" description="TAFII28-like protein" evidence="7">
    <location>
        <begin position="174"/>
        <end position="225"/>
    </location>
</feature>
<feature type="compositionally biased region" description="Basic and acidic residues" evidence="6">
    <location>
        <begin position="26"/>
        <end position="36"/>
    </location>
</feature>
<proteinExistence type="inferred from homology"/>
<feature type="compositionally biased region" description="Gly residues" evidence="6">
    <location>
        <begin position="159"/>
        <end position="170"/>
    </location>
</feature>
<name>A0A7S2RRH9_9STRA</name>
<keyword evidence="3" id="KW-0805">Transcription regulation</keyword>
<evidence type="ECO:0000256" key="2">
    <source>
        <dbReference type="ARBA" id="ARBA00009788"/>
    </source>
</evidence>
<evidence type="ECO:0000256" key="3">
    <source>
        <dbReference type="ARBA" id="ARBA00023015"/>
    </source>
</evidence>
<organism evidence="8">
    <name type="scientific">Rhizochromulina marina</name>
    <dbReference type="NCBI Taxonomy" id="1034831"/>
    <lineage>
        <taxon>Eukaryota</taxon>
        <taxon>Sar</taxon>
        <taxon>Stramenopiles</taxon>
        <taxon>Ochrophyta</taxon>
        <taxon>Dictyochophyceae</taxon>
        <taxon>Rhizochromulinales</taxon>
        <taxon>Rhizochromulina</taxon>
    </lineage>
</organism>
<comment type="similarity">
    <text evidence="2">Belongs to the TAF11 family.</text>
</comment>
<dbReference type="GO" id="GO:0051123">
    <property type="term" value="P:RNA polymerase II preinitiation complex assembly"/>
    <property type="evidence" value="ECO:0007669"/>
    <property type="project" value="InterPro"/>
</dbReference>
<evidence type="ECO:0000256" key="5">
    <source>
        <dbReference type="ARBA" id="ARBA00023242"/>
    </source>
</evidence>
<dbReference type="GO" id="GO:0016251">
    <property type="term" value="F:RNA polymerase II general transcription initiation factor activity"/>
    <property type="evidence" value="ECO:0007669"/>
    <property type="project" value="TreeGrafter"/>
</dbReference>
<sequence length="266" mass="28602">MADAPEAKKPRTGKGIVIKDIGAVRRENEEVERQEREAEEVAAGSDGSKMRRGAAVDYDAEYSTLEAALMKHEIDLLDDEQLERYEHFRRSHFGQDAIKQVIQEYFSQTFGQGSGSGAPATPASPQHGRSGHRKRKERLEGPPVLASTSSSSSVAATPQGGGSGGGGGASHGTMKCVMKPEMLIMLSGLAKLYVGNITQTARAVMEERGETGGLRPHHIREAYQRVRQSQGGDFGGLSGSFVDQRASTERLLHGGPGPLFNDKDIV</sequence>
<dbReference type="InterPro" id="IPR006809">
    <property type="entry name" value="TAFII28_dom"/>
</dbReference>
<protein>
    <recommendedName>
        <fullName evidence="7">TAFII28-like protein domain-containing protein</fullName>
    </recommendedName>
</protein>
<dbReference type="Pfam" id="PF04719">
    <property type="entry name" value="TAFII28"/>
    <property type="match status" value="2"/>
</dbReference>
<reference evidence="8" key="1">
    <citation type="submission" date="2021-01" db="EMBL/GenBank/DDBJ databases">
        <authorList>
            <person name="Corre E."/>
            <person name="Pelletier E."/>
            <person name="Niang G."/>
            <person name="Scheremetjew M."/>
            <person name="Finn R."/>
            <person name="Kale V."/>
            <person name="Holt S."/>
            <person name="Cochrane G."/>
            <person name="Meng A."/>
            <person name="Brown T."/>
            <person name="Cohen L."/>
        </authorList>
    </citation>
    <scope>NUCLEOTIDE SEQUENCE</scope>
    <source>
        <strain evidence="8">CCMP1243</strain>
    </source>
</reference>
<dbReference type="SUPFAM" id="SSF47113">
    <property type="entry name" value="Histone-fold"/>
    <property type="match status" value="2"/>
</dbReference>
<evidence type="ECO:0000259" key="7">
    <source>
        <dbReference type="Pfam" id="PF04719"/>
    </source>
</evidence>
<accession>A0A7S2RRH9</accession>
<feature type="region of interest" description="Disordered" evidence="6">
    <location>
        <begin position="109"/>
        <end position="170"/>
    </location>
</feature>
<feature type="region of interest" description="Disordered" evidence="6">
    <location>
        <begin position="26"/>
        <end position="52"/>
    </location>
</feature>
<dbReference type="CDD" id="cd08048">
    <property type="entry name" value="HFD_TAF11"/>
    <property type="match status" value="1"/>
</dbReference>
<dbReference type="GO" id="GO:0046982">
    <property type="term" value="F:protein heterodimerization activity"/>
    <property type="evidence" value="ECO:0007669"/>
    <property type="project" value="InterPro"/>
</dbReference>
<feature type="domain" description="TAFII28-like protein" evidence="7">
    <location>
        <begin position="75"/>
        <end position="111"/>
    </location>
</feature>
<gene>
    <name evidence="8" type="ORF">RMAR1173_LOCUS7220</name>
</gene>
<keyword evidence="4" id="KW-0804">Transcription</keyword>
<dbReference type="InterPro" id="IPR009072">
    <property type="entry name" value="Histone-fold"/>
</dbReference>
<keyword evidence="5" id="KW-0539">Nucleus</keyword>
<feature type="compositionally biased region" description="Low complexity" evidence="6">
    <location>
        <begin position="146"/>
        <end position="157"/>
    </location>
</feature>
<evidence type="ECO:0000256" key="1">
    <source>
        <dbReference type="ARBA" id="ARBA00004123"/>
    </source>
</evidence>
<comment type="subcellular location">
    <subcellularLocation>
        <location evidence="1">Nucleus</location>
    </subcellularLocation>
</comment>
<evidence type="ECO:0000256" key="6">
    <source>
        <dbReference type="SAM" id="MobiDB-lite"/>
    </source>
</evidence>